<organism evidence="2">
    <name type="scientific">uncultured Friedmanniella sp</name>
    <dbReference type="NCBI Taxonomy" id="335381"/>
    <lineage>
        <taxon>Bacteria</taxon>
        <taxon>Bacillati</taxon>
        <taxon>Actinomycetota</taxon>
        <taxon>Actinomycetes</taxon>
        <taxon>Propionibacteriales</taxon>
        <taxon>Nocardioidaceae</taxon>
        <taxon>Friedmanniella</taxon>
        <taxon>environmental samples</taxon>
    </lineage>
</organism>
<name>A0A6J4LQ52_9ACTN</name>
<proteinExistence type="predicted"/>
<dbReference type="EMBL" id="CADCTT010000405">
    <property type="protein sequence ID" value="CAA9338983.1"/>
    <property type="molecule type" value="Genomic_DNA"/>
</dbReference>
<accession>A0A6J4LQ52</accession>
<protein>
    <submittedName>
        <fullName evidence="2">Uncharacterized protein</fullName>
    </submittedName>
</protein>
<evidence type="ECO:0000256" key="1">
    <source>
        <dbReference type="SAM" id="MobiDB-lite"/>
    </source>
</evidence>
<dbReference type="AlphaFoldDB" id="A0A6J4LQ52"/>
<feature type="compositionally biased region" description="Basic and acidic residues" evidence="1">
    <location>
        <begin position="1"/>
        <end position="15"/>
    </location>
</feature>
<feature type="non-terminal residue" evidence="2">
    <location>
        <position position="31"/>
    </location>
</feature>
<sequence length="31" mass="3121">GLGRADRADPADRRSPGPAGLPNPLVRPAGL</sequence>
<feature type="non-terminal residue" evidence="2">
    <location>
        <position position="1"/>
    </location>
</feature>
<gene>
    <name evidence="2" type="ORF">AVDCRST_MAG61-3341</name>
</gene>
<feature type="region of interest" description="Disordered" evidence="1">
    <location>
        <begin position="1"/>
        <end position="31"/>
    </location>
</feature>
<reference evidence="2" key="1">
    <citation type="submission" date="2020-02" db="EMBL/GenBank/DDBJ databases">
        <authorList>
            <person name="Meier V. D."/>
        </authorList>
    </citation>
    <scope>NUCLEOTIDE SEQUENCE</scope>
    <source>
        <strain evidence="2">AVDCRST_MAG61</strain>
    </source>
</reference>
<evidence type="ECO:0000313" key="2">
    <source>
        <dbReference type="EMBL" id="CAA9338983.1"/>
    </source>
</evidence>